<dbReference type="PATRIC" id="fig|317.174.peg.3639"/>
<sequence>MPNPLPDRDRPTMASHRLDLPSMCDICDFARSIPRHQLCSKIRQQRKTDEWAAVMAEKKTARAAQEKRYAR</sequence>
<reference evidence="1 2" key="1">
    <citation type="submission" date="2014-07" db="EMBL/GenBank/DDBJ databases">
        <title>Draft Genome Sequences of Environmental Pseudomonas syringae strains.</title>
        <authorList>
            <person name="Baltrus D.A."/>
            <person name="Berge O."/>
            <person name="Morris C."/>
        </authorList>
    </citation>
    <scope>NUCLEOTIDE SEQUENCE [LARGE SCALE GENOMIC DNA]</scope>
    <source>
        <strain evidence="1 2">CEB003</strain>
    </source>
</reference>
<protein>
    <submittedName>
        <fullName evidence="1">Uncharacterized protein</fullName>
    </submittedName>
</protein>
<evidence type="ECO:0000313" key="1">
    <source>
        <dbReference type="EMBL" id="KFE50286.1"/>
    </source>
</evidence>
<proteinExistence type="predicted"/>
<comment type="caution">
    <text evidence="1">The sequence shown here is derived from an EMBL/GenBank/DDBJ whole genome shotgun (WGS) entry which is preliminary data.</text>
</comment>
<dbReference type="EMBL" id="JPQT01000112">
    <property type="protein sequence ID" value="KFE50286.1"/>
    <property type="molecule type" value="Genomic_DNA"/>
</dbReference>
<name>A0A085V4C3_PSESX</name>
<evidence type="ECO:0000313" key="2">
    <source>
        <dbReference type="Proteomes" id="UP000028643"/>
    </source>
</evidence>
<organism evidence="1 2">
    <name type="scientific">Pseudomonas syringae</name>
    <dbReference type="NCBI Taxonomy" id="317"/>
    <lineage>
        <taxon>Bacteria</taxon>
        <taxon>Pseudomonadati</taxon>
        <taxon>Pseudomonadota</taxon>
        <taxon>Gammaproteobacteria</taxon>
        <taxon>Pseudomonadales</taxon>
        <taxon>Pseudomonadaceae</taxon>
        <taxon>Pseudomonas</taxon>
    </lineage>
</organism>
<dbReference type="AlphaFoldDB" id="A0A085V4C3"/>
<accession>A0A085V4C3</accession>
<dbReference type="Proteomes" id="UP000028643">
    <property type="component" value="Unassembled WGS sequence"/>
</dbReference>
<gene>
    <name evidence="1" type="ORF">IV02_17820</name>
</gene>